<keyword evidence="1 2" id="KW-0732">Signal</keyword>
<dbReference type="InterPro" id="IPR006311">
    <property type="entry name" value="TAT_signal"/>
</dbReference>
<reference evidence="3 4" key="1">
    <citation type="submission" date="2012-09" db="EMBL/GenBank/DDBJ databases">
        <title>Genome Sequence of alkane-degrading Bacterium Alcanivorax sp. 19-m-6.</title>
        <authorList>
            <person name="Lai Q."/>
            <person name="Shao Z."/>
        </authorList>
    </citation>
    <scope>NUCLEOTIDE SEQUENCE [LARGE SCALE GENOMIC DNA]</scope>
    <source>
        <strain evidence="3 4">19-m-6</strain>
    </source>
</reference>
<evidence type="ECO:0000313" key="4">
    <source>
        <dbReference type="Proteomes" id="UP000029444"/>
    </source>
</evidence>
<dbReference type="NCBIfam" id="TIGR01409">
    <property type="entry name" value="TAT_signal_seq"/>
    <property type="match status" value="1"/>
</dbReference>
<dbReference type="OrthoDB" id="6398409at2"/>
<organism evidence="3 4">
    <name type="scientific">Alcanivorax nanhaiticus</name>
    <dbReference type="NCBI Taxonomy" id="1177154"/>
    <lineage>
        <taxon>Bacteria</taxon>
        <taxon>Pseudomonadati</taxon>
        <taxon>Pseudomonadota</taxon>
        <taxon>Gammaproteobacteria</taxon>
        <taxon>Oceanospirillales</taxon>
        <taxon>Alcanivoracaceae</taxon>
        <taxon>Alcanivorax</taxon>
    </lineage>
</organism>
<accession>A0A095SHI7</accession>
<evidence type="ECO:0008006" key="5">
    <source>
        <dbReference type="Google" id="ProtNLM"/>
    </source>
</evidence>
<keyword evidence="4" id="KW-1185">Reference proteome</keyword>
<protein>
    <recommendedName>
        <fullName evidence="5">Tat pathway signal sequence domain-containing protein</fullName>
    </recommendedName>
</protein>
<evidence type="ECO:0000313" key="3">
    <source>
        <dbReference type="EMBL" id="KGD63814.1"/>
    </source>
</evidence>
<dbReference type="AlphaFoldDB" id="A0A095SHI7"/>
<evidence type="ECO:0000256" key="2">
    <source>
        <dbReference type="SAM" id="SignalP"/>
    </source>
</evidence>
<dbReference type="EMBL" id="ARXV01000014">
    <property type="protein sequence ID" value="KGD63814.1"/>
    <property type="molecule type" value="Genomic_DNA"/>
</dbReference>
<dbReference type="PROSITE" id="PS51257">
    <property type="entry name" value="PROKAR_LIPOPROTEIN"/>
    <property type="match status" value="1"/>
</dbReference>
<dbReference type="eggNOG" id="ENOG5033466">
    <property type="taxonomic scope" value="Bacteria"/>
</dbReference>
<name>A0A095SHI7_9GAMM</name>
<proteinExistence type="predicted"/>
<dbReference type="InterPro" id="IPR019546">
    <property type="entry name" value="TAT_signal_bac_arc"/>
</dbReference>
<dbReference type="RefSeq" id="WP_035234172.1">
    <property type="nucleotide sequence ID" value="NZ_ARXV01000014.1"/>
</dbReference>
<dbReference type="PATRIC" id="fig|1177154.3.peg.3062"/>
<evidence type="ECO:0000256" key="1">
    <source>
        <dbReference type="ARBA" id="ARBA00022729"/>
    </source>
</evidence>
<dbReference type="Proteomes" id="UP000029444">
    <property type="component" value="Unassembled WGS sequence"/>
</dbReference>
<comment type="caution">
    <text evidence="3">The sequence shown here is derived from an EMBL/GenBank/DDBJ whole genome shotgun (WGS) entry which is preliminary data.</text>
</comment>
<dbReference type="PROSITE" id="PS51318">
    <property type="entry name" value="TAT"/>
    <property type="match status" value="1"/>
</dbReference>
<gene>
    <name evidence="3" type="ORF">Y5S_03021</name>
</gene>
<sequence>MDQGINRRGFLKLGAAGSALLATGSSLALLTGCSSNTEGPAEGYRYFRQQDVELLTPLVGAVLGPALTAAGATAADGMKAYDDLLEGAMPGTRDTLFQLLDLMQLGAARWFLTGSWAHFAEQSEEQLQQTLADWSAKTNGIARMAFKGLTQPMFMAWYVKPAAAKSTGYPGPPMHVTA</sequence>
<feature type="chain" id="PRO_5001917972" description="Tat pathway signal sequence domain-containing protein" evidence="2">
    <location>
        <begin position="29"/>
        <end position="178"/>
    </location>
</feature>
<feature type="signal peptide" evidence="2">
    <location>
        <begin position="1"/>
        <end position="28"/>
    </location>
</feature>
<dbReference type="STRING" id="1177154.Y5S_03021"/>